<dbReference type="SUPFAM" id="SSF52374">
    <property type="entry name" value="Nucleotidylyl transferase"/>
    <property type="match status" value="1"/>
</dbReference>
<evidence type="ECO:0000256" key="6">
    <source>
        <dbReference type="ARBA" id="ARBA00022840"/>
    </source>
</evidence>
<feature type="binding site" evidence="8">
    <location>
        <begin position="29"/>
        <end position="36"/>
    </location>
    <ligand>
        <name>ATP</name>
        <dbReference type="ChEBI" id="CHEBI:30616"/>
    </ligand>
</feature>
<proteinExistence type="inferred from homology"/>
<dbReference type="InterPro" id="IPR014729">
    <property type="entry name" value="Rossmann-like_a/b/a_fold"/>
</dbReference>
<evidence type="ECO:0000313" key="10">
    <source>
        <dbReference type="Proteomes" id="UP001210231"/>
    </source>
</evidence>
<dbReference type="CDD" id="cd00560">
    <property type="entry name" value="PanC"/>
    <property type="match status" value="1"/>
</dbReference>
<evidence type="ECO:0000256" key="2">
    <source>
        <dbReference type="ARBA" id="ARBA00009256"/>
    </source>
</evidence>
<evidence type="ECO:0000256" key="7">
    <source>
        <dbReference type="ARBA" id="ARBA00048258"/>
    </source>
</evidence>
<dbReference type="Gene3D" id="3.40.50.620">
    <property type="entry name" value="HUPs"/>
    <property type="match status" value="1"/>
</dbReference>
<comment type="function">
    <text evidence="8">Catalyzes the condensation of pantoate with beta-alanine in an ATP-dependent reaction via a pantoyl-adenylate intermediate.</text>
</comment>
<dbReference type="EC" id="6.3.2.1" evidence="8"/>
<comment type="caution">
    <text evidence="9">The sequence shown here is derived from an EMBL/GenBank/DDBJ whole genome shotgun (WGS) entry which is preliminary data.</text>
</comment>
<feature type="binding site" evidence="8">
    <location>
        <begin position="187"/>
        <end position="190"/>
    </location>
    <ligand>
        <name>ATP</name>
        <dbReference type="ChEBI" id="CHEBI:30616"/>
    </ligand>
</feature>
<evidence type="ECO:0000256" key="5">
    <source>
        <dbReference type="ARBA" id="ARBA00022741"/>
    </source>
</evidence>
<sequence>MVIFKKITDLKSYLSDKRRHQKIGFVPTMGALHQGHLHLVKESMKNNLLTVVSVFVNPTQFNDIEDFNKYPNTLSTDIEQLASVKCDVLFCPSANEMYPDGFGEKVTFNIGNIDKVLEGTFRPGHFNGVCQIVDKLLKIVEPDHLFMGQKDYQQSMVVQSMLENYYKDHPVKLHVVPTVRSSSGLALSSRNERLSSTARQNALAIYNRLTWIKDNLDNMSIQDLENGAEEHLLKNGFTKIDYVAIADAKSLEPVSIYNKEVKTVILIAAFIDGVRLIDNLLVN</sequence>
<feature type="binding site" evidence="8">
    <location>
        <position position="154"/>
    </location>
    <ligand>
        <name>(R)-pantoate</name>
        <dbReference type="ChEBI" id="CHEBI:15980"/>
    </ligand>
</feature>
<evidence type="ECO:0000256" key="1">
    <source>
        <dbReference type="ARBA" id="ARBA00004990"/>
    </source>
</evidence>
<keyword evidence="4 8" id="KW-0566">Pantothenate biosynthesis</keyword>
<keyword evidence="5 8" id="KW-0547">Nucleotide-binding</keyword>
<dbReference type="PANTHER" id="PTHR21299">
    <property type="entry name" value="CYTIDYLATE KINASE/PANTOATE-BETA-ALANINE LIGASE"/>
    <property type="match status" value="1"/>
</dbReference>
<evidence type="ECO:0000256" key="3">
    <source>
        <dbReference type="ARBA" id="ARBA00022598"/>
    </source>
</evidence>
<dbReference type="RefSeq" id="WP_407031748.1">
    <property type="nucleotide sequence ID" value="NZ_JAQGEF010000012.1"/>
</dbReference>
<comment type="catalytic activity">
    <reaction evidence="7 8">
        <text>(R)-pantoate + beta-alanine + ATP = (R)-pantothenate + AMP + diphosphate + H(+)</text>
        <dbReference type="Rhea" id="RHEA:10912"/>
        <dbReference type="ChEBI" id="CHEBI:15378"/>
        <dbReference type="ChEBI" id="CHEBI:15980"/>
        <dbReference type="ChEBI" id="CHEBI:29032"/>
        <dbReference type="ChEBI" id="CHEBI:30616"/>
        <dbReference type="ChEBI" id="CHEBI:33019"/>
        <dbReference type="ChEBI" id="CHEBI:57966"/>
        <dbReference type="ChEBI" id="CHEBI:456215"/>
        <dbReference type="EC" id="6.3.2.1"/>
    </reaction>
</comment>
<dbReference type="InterPro" id="IPR042176">
    <property type="entry name" value="Pantoate_ligase_C"/>
</dbReference>
<dbReference type="Gene3D" id="3.30.1300.10">
    <property type="entry name" value="Pantoate-beta-alanine ligase, C-terminal domain"/>
    <property type="match status" value="1"/>
</dbReference>
<dbReference type="EMBL" id="JAQGEF010000012">
    <property type="protein sequence ID" value="MDA3615422.1"/>
    <property type="molecule type" value="Genomic_DNA"/>
</dbReference>
<dbReference type="InterPro" id="IPR003721">
    <property type="entry name" value="Pantoate_ligase"/>
</dbReference>
<comment type="subunit">
    <text evidence="8">Homodimer.</text>
</comment>
<keyword evidence="8" id="KW-0963">Cytoplasm</keyword>
<evidence type="ECO:0000313" key="9">
    <source>
        <dbReference type="EMBL" id="MDA3615422.1"/>
    </source>
</evidence>
<dbReference type="Pfam" id="PF02569">
    <property type="entry name" value="Pantoate_ligase"/>
    <property type="match status" value="1"/>
</dbReference>
<keyword evidence="6 8" id="KW-0067">ATP-binding</keyword>
<dbReference type="NCBIfam" id="TIGR00018">
    <property type="entry name" value="panC"/>
    <property type="match status" value="1"/>
</dbReference>
<evidence type="ECO:0000256" key="4">
    <source>
        <dbReference type="ARBA" id="ARBA00022655"/>
    </source>
</evidence>
<feature type="binding site" evidence="8">
    <location>
        <position position="60"/>
    </location>
    <ligand>
        <name>(R)-pantoate</name>
        <dbReference type="ChEBI" id="CHEBI:15980"/>
    </ligand>
</feature>
<dbReference type="PANTHER" id="PTHR21299:SF1">
    <property type="entry name" value="PANTOATE--BETA-ALANINE LIGASE"/>
    <property type="match status" value="1"/>
</dbReference>
<accession>A0ABT4UKP6</accession>
<dbReference type="Proteomes" id="UP001210231">
    <property type="component" value="Unassembled WGS sequence"/>
</dbReference>
<feature type="binding site" evidence="8">
    <location>
        <begin position="148"/>
        <end position="151"/>
    </location>
    <ligand>
        <name>ATP</name>
        <dbReference type="ChEBI" id="CHEBI:30616"/>
    </ligand>
</feature>
<name>A0ABT4UKP6_9BACT</name>
<dbReference type="GO" id="GO:0016874">
    <property type="term" value="F:ligase activity"/>
    <property type="evidence" value="ECO:0007669"/>
    <property type="project" value="UniProtKB-KW"/>
</dbReference>
<gene>
    <name evidence="8 9" type="primary">panC</name>
    <name evidence="9" type="ORF">O3P16_11435</name>
</gene>
<comment type="similarity">
    <text evidence="2 8">Belongs to the pantothenate synthetase family.</text>
</comment>
<comment type="pathway">
    <text evidence="1 8">Cofactor biosynthesis; (R)-pantothenate biosynthesis; (R)-pantothenate from (R)-pantoate and beta-alanine: step 1/1.</text>
</comment>
<comment type="miscellaneous">
    <text evidence="8">The reaction proceeds by a bi uni uni bi ping pong mechanism.</text>
</comment>
<feature type="active site" description="Proton donor" evidence="8">
    <location>
        <position position="36"/>
    </location>
</feature>
<feature type="binding site" evidence="8">
    <location>
        <position position="60"/>
    </location>
    <ligand>
        <name>beta-alanine</name>
        <dbReference type="ChEBI" id="CHEBI:57966"/>
    </ligand>
</feature>
<comment type="subcellular location">
    <subcellularLocation>
        <location evidence="8">Cytoplasm</location>
    </subcellularLocation>
</comment>
<evidence type="ECO:0000256" key="8">
    <source>
        <dbReference type="HAMAP-Rule" id="MF_00158"/>
    </source>
</evidence>
<feature type="binding site" evidence="8">
    <location>
        <position position="179"/>
    </location>
    <ligand>
        <name>ATP</name>
        <dbReference type="ChEBI" id="CHEBI:30616"/>
    </ligand>
</feature>
<keyword evidence="3 8" id="KW-0436">Ligase</keyword>
<protein>
    <recommendedName>
        <fullName evidence="8">Pantothenate synthetase</fullName>
        <shortName evidence="8">PS</shortName>
        <ecNumber evidence="8">6.3.2.1</ecNumber>
    </recommendedName>
    <alternativeName>
        <fullName evidence="8">Pantoate--beta-alanine ligase</fullName>
    </alternativeName>
    <alternativeName>
        <fullName evidence="8">Pantoate-activating enzyme</fullName>
    </alternativeName>
</protein>
<dbReference type="HAMAP" id="MF_00158">
    <property type="entry name" value="PanC"/>
    <property type="match status" value="1"/>
</dbReference>
<keyword evidence="10" id="KW-1185">Reference proteome</keyword>
<reference evidence="9 10" key="1">
    <citation type="submission" date="2022-12" db="EMBL/GenBank/DDBJ databases">
        <title>Chitinophagaceae gen. sp. nov., a new member of the family Chitinophagaceae, isolated from soil in a chemical factory.</title>
        <authorList>
            <person name="Ke Z."/>
        </authorList>
    </citation>
    <scope>NUCLEOTIDE SEQUENCE [LARGE SCALE GENOMIC DNA]</scope>
    <source>
        <strain evidence="9 10">LY-5</strain>
    </source>
</reference>
<organism evidence="9 10">
    <name type="scientific">Polluticaenibacter yanchengensis</name>
    <dbReference type="NCBI Taxonomy" id="3014562"/>
    <lineage>
        <taxon>Bacteria</taxon>
        <taxon>Pseudomonadati</taxon>
        <taxon>Bacteroidota</taxon>
        <taxon>Chitinophagia</taxon>
        <taxon>Chitinophagales</taxon>
        <taxon>Chitinophagaceae</taxon>
        <taxon>Polluticaenibacter</taxon>
    </lineage>
</organism>